<dbReference type="Proteomes" id="UP001449225">
    <property type="component" value="Unassembled WGS sequence"/>
</dbReference>
<proteinExistence type="predicted"/>
<accession>A0ABU9TWV0</accession>
<gene>
    <name evidence="2" type="ORF">WNY58_16305</name>
</gene>
<feature type="signal peptide" evidence="1">
    <location>
        <begin position="1"/>
        <end position="23"/>
    </location>
</feature>
<evidence type="ECO:0000313" key="2">
    <source>
        <dbReference type="EMBL" id="MEM5537948.1"/>
    </source>
</evidence>
<keyword evidence="3" id="KW-1185">Reference proteome</keyword>
<organism evidence="2 3">
    <name type="scientific">Neptuniibacter pectenicola</name>
    <dbReference type="NCBI Taxonomy" id="1806669"/>
    <lineage>
        <taxon>Bacteria</taxon>
        <taxon>Pseudomonadati</taxon>
        <taxon>Pseudomonadota</taxon>
        <taxon>Gammaproteobacteria</taxon>
        <taxon>Oceanospirillales</taxon>
        <taxon>Oceanospirillaceae</taxon>
        <taxon>Neptuniibacter</taxon>
    </lineage>
</organism>
<reference evidence="2 3" key="1">
    <citation type="submission" date="2024-03" db="EMBL/GenBank/DDBJ databases">
        <title>Community enrichment and isolation of bacterial strains for fucoidan degradation.</title>
        <authorList>
            <person name="Sichert A."/>
        </authorList>
    </citation>
    <scope>NUCLEOTIDE SEQUENCE [LARGE SCALE GENOMIC DNA]</scope>
    <source>
        <strain evidence="2 3">AS76</strain>
    </source>
</reference>
<sequence>MRYSTISIVFTFLLLTGCTPSLPTTNHSTQFSDSRPEVKERLVWFRSNGKPVFDRFRIVQFYQSGDGYKKGLARTLNNVYAELNDEIAQMYTYQWVAEKFQGHYPERVQKNDLAFYSIYAMDRDIKNAKDLINKAHELESHYPGKTITVNMISEPLPFEDHTLSFTDSKIVIRQSVDTIYKLKGQPFTTYSLNAWNLFQVIKGEKEYGTAGYFKIDSKTQKVNIKSLNNKLRINKEHTNTIGNKYTFTKAGTAGIRFSVAGQQKDMFIEVIELPVKAHSKLDSLIKTLGLPDQKKVYYTSWPCSRSVNGFFYKPSASDSSIRTQHWMYNAYPNMVLEIQGDTVTDVSNIRSNKLYPNSFTDEC</sequence>
<feature type="chain" id="PRO_5046317333" evidence="1">
    <location>
        <begin position="24"/>
        <end position="363"/>
    </location>
</feature>
<evidence type="ECO:0000256" key="1">
    <source>
        <dbReference type="SAM" id="SignalP"/>
    </source>
</evidence>
<protein>
    <submittedName>
        <fullName evidence="2">Uncharacterized protein</fullName>
    </submittedName>
</protein>
<dbReference type="RefSeq" id="WP_342855100.1">
    <property type="nucleotide sequence ID" value="NZ_JBBMRA010000024.1"/>
</dbReference>
<dbReference type="PROSITE" id="PS51257">
    <property type="entry name" value="PROKAR_LIPOPROTEIN"/>
    <property type="match status" value="1"/>
</dbReference>
<evidence type="ECO:0000313" key="3">
    <source>
        <dbReference type="Proteomes" id="UP001449225"/>
    </source>
</evidence>
<comment type="caution">
    <text evidence="2">The sequence shown here is derived from an EMBL/GenBank/DDBJ whole genome shotgun (WGS) entry which is preliminary data.</text>
</comment>
<dbReference type="EMBL" id="JBBMRA010000024">
    <property type="protein sequence ID" value="MEM5537948.1"/>
    <property type="molecule type" value="Genomic_DNA"/>
</dbReference>
<keyword evidence="1" id="KW-0732">Signal</keyword>
<name>A0ABU9TWV0_9GAMM</name>